<gene>
    <name evidence="3" type="ORF">BDBG_09212</name>
</gene>
<evidence type="ECO:0000313" key="3">
    <source>
        <dbReference type="EMBL" id="OAT14128.1"/>
    </source>
</evidence>
<dbReference type="GO" id="GO:0016787">
    <property type="term" value="F:hydrolase activity"/>
    <property type="evidence" value="ECO:0007669"/>
    <property type="project" value="UniProtKB-KW"/>
</dbReference>
<dbReference type="EMBL" id="GG657484">
    <property type="protein sequence ID" value="OAT14128.1"/>
    <property type="molecule type" value="Genomic_DNA"/>
</dbReference>
<sequence length="359" mass="39390">MTAATTIKKLTLAQKMDMIPGLCSIVLAALYALLTGLSRSEKQPKTLTLHVGYAILRKATARLSPLQLQLVMPPTNKIYERYAKKANKPVQSVELPHGVHGHWIGDKNAENVLIWYHGGGFALPANMGYFRFFSRTIADMHRAGKALAVFCPTYTLTPHAVYPTQLRQAVECLRYILDTTGRKPANVFLGGDSAGGNLAGAVLSHVAHPHSQIDAVSLSGNLGGAVLVSPWTSLDTESPPEIIIDPQGDLITHAVGGPWGGTYIGTTKRDYYTDLSMAPAEWYNDYKVNSVLILGGEHEILLPAIEDLAAKFKDGFSNVEFFVGKRECHVALIFNLYLGDKTETETGKRMKMWLRELLK</sequence>
<dbReference type="PANTHER" id="PTHR48081:SF21">
    <property type="entry name" value="LIPASE_THIOESTERASE FAMILY PROTEIN (AFU_ORTHOLOGUE AFUA_8G02590)"/>
    <property type="match status" value="1"/>
</dbReference>
<dbReference type="VEuPathDB" id="FungiDB:BDBG_09212"/>
<evidence type="ECO:0000313" key="4">
    <source>
        <dbReference type="Proteomes" id="UP000002038"/>
    </source>
</evidence>
<dbReference type="KEGG" id="bgh:BDBG_09212"/>
<dbReference type="InterPro" id="IPR050300">
    <property type="entry name" value="GDXG_lipolytic_enzyme"/>
</dbReference>
<keyword evidence="4" id="KW-1185">Reference proteome</keyword>
<name>A0A179V3V4_BLAGS</name>
<dbReference type="SUPFAM" id="SSF53474">
    <property type="entry name" value="alpha/beta-Hydrolases"/>
    <property type="match status" value="1"/>
</dbReference>
<accession>A0A179V3V4</accession>
<evidence type="ECO:0000259" key="2">
    <source>
        <dbReference type="Pfam" id="PF07859"/>
    </source>
</evidence>
<evidence type="ECO:0000256" key="1">
    <source>
        <dbReference type="ARBA" id="ARBA00022801"/>
    </source>
</evidence>
<dbReference type="PANTHER" id="PTHR48081">
    <property type="entry name" value="AB HYDROLASE SUPERFAMILY PROTEIN C4A8.06C"/>
    <property type="match status" value="1"/>
</dbReference>
<keyword evidence="1" id="KW-0378">Hydrolase</keyword>
<feature type="domain" description="Alpha/beta hydrolase fold-3" evidence="2">
    <location>
        <begin position="113"/>
        <end position="331"/>
    </location>
</feature>
<organism evidence="3 4">
    <name type="scientific">Blastomyces gilchristii (strain SLH14081)</name>
    <name type="common">Blastomyces dermatitidis</name>
    <dbReference type="NCBI Taxonomy" id="559298"/>
    <lineage>
        <taxon>Eukaryota</taxon>
        <taxon>Fungi</taxon>
        <taxon>Dikarya</taxon>
        <taxon>Ascomycota</taxon>
        <taxon>Pezizomycotina</taxon>
        <taxon>Eurotiomycetes</taxon>
        <taxon>Eurotiomycetidae</taxon>
        <taxon>Onygenales</taxon>
        <taxon>Ajellomycetaceae</taxon>
        <taxon>Blastomyces</taxon>
    </lineage>
</organism>
<dbReference type="Gene3D" id="3.40.50.1820">
    <property type="entry name" value="alpha/beta hydrolase"/>
    <property type="match status" value="1"/>
</dbReference>
<dbReference type="GeneID" id="8501064"/>
<dbReference type="Pfam" id="PF07859">
    <property type="entry name" value="Abhydrolase_3"/>
    <property type="match status" value="1"/>
</dbReference>
<dbReference type="InterPro" id="IPR013094">
    <property type="entry name" value="AB_hydrolase_3"/>
</dbReference>
<dbReference type="Proteomes" id="UP000002038">
    <property type="component" value="Unassembled WGS sequence"/>
</dbReference>
<reference evidence="4" key="1">
    <citation type="journal article" date="2015" name="PLoS Genet.">
        <title>The dynamic genome and transcriptome of the human fungal pathogen Blastomyces and close relative Emmonsia.</title>
        <authorList>
            <person name="Munoz J.F."/>
            <person name="Gauthier G.M."/>
            <person name="Desjardins C.A."/>
            <person name="Gallo J.E."/>
            <person name="Holder J."/>
            <person name="Sullivan T.D."/>
            <person name="Marty A.J."/>
            <person name="Carmen J.C."/>
            <person name="Chen Z."/>
            <person name="Ding L."/>
            <person name="Gujja S."/>
            <person name="Magrini V."/>
            <person name="Misas E."/>
            <person name="Mitreva M."/>
            <person name="Priest M."/>
            <person name="Saif S."/>
            <person name="Whiston E.A."/>
            <person name="Young S."/>
            <person name="Zeng Q."/>
            <person name="Goldman W.E."/>
            <person name="Mardis E.R."/>
            <person name="Taylor J.W."/>
            <person name="McEwen J.G."/>
            <person name="Clay O.K."/>
            <person name="Klein B.S."/>
            <person name="Cuomo C.A."/>
        </authorList>
    </citation>
    <scope>NUCLEOTIDE SEQUENCE [LARGE SCALE GENOMIC DNA]</scope>
    <source>
        <strain evidence="4">SLH14081</strain>
    </source>
</reference>
<dbReference type="OrthoDB" id="66881at2759"/>
<protein>
    <submittedName>
        <fullName evidence="3">Lipase/thioesterase</fullName>
    </submittedName>
</protein>
<dbReference type="AlphaFoldDB" id="A0A179V3V4"/>
<proteinExistence type="predicted"/>
<dbReference type="RefSeq" id="XP_002620390.1">
    <property type="nucleotide sequence ID" value="XM_002620344.2"/>
</dbReference>
<dbReference type="InterPro" id="IPR029058">
    <property type="entry name" value="AB_hydrolase_fold"/>
</dbReference>